<evidence type="ECO:0000259" key="4">
    <source>
        <dbReference type="PROSITE" id="PS50893"/>
    </source>
</evidence>
<reference evidence="5 6" key="1">
    <citation type="submission" date="2023-11" db="EMBL/GenBank/DDBJ databases">
        <title>A Novel Polar Bacteriovorax (B. antarcticus) Isolated from the Biocrust in Antarctica.</title>
        <authorList>
            <person name="Mun W."/>
            <person name="Choi S.Y."/>
            <person name="Mitchell R.J."/>
        </authorList>
    </citation>
    <scope>NUCLEOTIDE SEQUENCE [LARGE SCALE GENOMIC DNA]</scope>
    <source>
        <strain evidence="5 6">PP10</strain>
    </source>
</reference>
<dbReference type="Gene3D" id="3.40.50.300">
    <property type="entry name" value="P-loop containing nucleotide triphosphate hydrolases"/>
    <property type="match status" value="1"/>
</dbReference>
<dbReference type="InterPro" id="IPR027417">
    <property type="entry name" value="P-loop_NTPase"/>
</dbReference>
<dbReference type="GO" id="GO:0005524">
    <property type="term" value="F:ATP binding"/>
    <property type="evidence" value="ECO:0007669"/>
    <property type="project" value="UniProtKB-KW"/>
</dbReference>
<keyword evidence="2" id="KW-0547">Nucleotide-binding</keyword>
<dbReference type="PANTHER" id="PTHR42939:SF1">
    <property type="entry name" value="ABC TRANSPORTER ATP-BINDING PROTEIN ALBC-RELATED"/>
    <property type="match status" value="1"/>
</dbReference>
<dbReference type="Proteomes" id="UP001302274">
    <property type="component" value="Unassembled WGS sequence"/>
</dbReference>
<dbReference type="PROSITE" id="PS50893">
    <property type="entry name" value="ABC_TRANSPORTER_2"/>
    <property type="match status" value="1"/>
</dbReference>
<organism evidence="5 6">
    <name type="scientific">Bacteriovorax antarcticus</name>
    <dbReference type="NCBI Taxonomy" id="3088717"/>
    <lineage>
        <taxon>Bacteria</taxon>
        <taxon>Pseudomonadati</taxon>
        <taxon>Bdellovibrionota</taxon>
        <taxon>Bacteriovoracia</taxon>
        <taxon>Bacteriovoracales</taxon>
        <taxon>Bacteriovoracaceae</taxon>
        <taxon>Bacteriovorax</taxon>
    </lineage>
</organism>
<dbReference type="RefSeq" id="WP_323574123.1">
    <property type="nucleotide sequence ID" value="NZ_JAYGJQ010000001.1"/>
</dbReference>
<dbReference type="InterPro" id="IPR051782">
    <property type="entry name" value="ABC_Transporter_VariousFunc"/>
</dbReference>
<dbReference type="InterPro" id="IPR017871">
    <property type="entry name" value="ABC_transporter-like_CS"/>
</dbReference>
<dbReference type="InterPro" id="IPR003439">
    <property type="entry name" value="ABC_transporter-like_ATP-bd"/>
</dbReference>
<comment type="caution">
    <text evidence="5">The sequence shown here is derived from an EMBL/GenBank/DDBJ whole genome shotgun (WGS) entry which is preliminary data.</text>
</comment>
<evidence type="ECO:0000313" key="6">
    <source>
        <dbReference type="Proteomes" id="UP001302274"/>
    </source>
</evidence>
<dbReference type="InterPro" id="IPR003593">
    <property type="entry name" value="AAA+_ATPase"/>
</dbReference>
<sequence>MIEFVNISKKFQNHFWEKNILALDNVSFQIHEGDLVGFLGANGAGKTTLIKILMDFSRQTSGELKFDSILGESVLEIKSNIGYLPERAYLYQHLTGREFLEYTGSINSIPKNDLKSLIKKWSEKIMIDYALDRQIKGYSKGMQQRLGFISALIHSPKFLVLDEPLSGLDPVGRRDFKNILKELNENGTTIFFSSHIVSDVEEICNKVIFIEKGKLLYDGDIDSLILKHSSDQYRVRYVKGESIETIRFEEKEKNQILNNFLQENVNILELEKDKPTLEEIIYKIKK</sequence>
<evidence type="ECO:0000256" key="3">
    <source>
        <dbReference type="ARBA" id="ARBA00022840"/>
    </source>
</evidence>
<accession>A0ABU5VNQ4</accession>
<gene>
    <name evidence="5" type="ORF">SHI21_00510</name>
</gene>
<evidence type="ECO:0000256" key="2">
    <source>
        <dbReference type="ARBA" id="ARBA00022741"/>
    </source>
</evidence>
<protein>
    <submittedName>
        <fullName evidence="5">ABC transporter ATP-binding protein</fullName>
    </submittedName>
</protein>
<dbReference type="CDD" id="cd03230">
    <property type="entry name" value="ABC_DR_subfamily_A"/>
    <property type="match status" value="1"/>
</dbReference>
<evidence type="ECO:0000256" key="1">
    <source>
        <dbReference type="ARBA" id="ARBA00022448"/>
    </source>
</evidence>
<name>A0ABU5VNQ4_9BACT</name>
<proteinExistence type="predicted"/>
<dbReference type="PROSITE" id="PS00211">
    <property type="entry name" value="ABC_TRANSPORTER_1"/>
    <property type="match status" value="1"/>
</dbReference>
<keyword evidence="6" id="KW-1185">Reference proteome</keyword>
<keyword evidence="3 5" id="KW-0067">ATP-binding</keyword>
<feature type="domain" description="ABC transporter" evidence="4">
    <location>
        <begin position="2"/>
        <end position="237"/>
    </location>
</feature>
<dbReference type="SUPFAM" id="SSF52540">
    <property type="entry name" value="P-loop containing nucleoside triphosphate hydrolases"/>
    <property type="match status" value="1"/>
</dbReference>
<evidence type="ECO:0000313" key="5">
    <source>
        <dbReference type="EMBL" id="MEA9354664.1"/>
    </source>
</evidence>
<dbReference type="EMBL" id="JAYGJQ010000001">
    <property type="protein sequence ID" value="MEA9354664.1"/>
    <property type="molecule type" value="Genomic_DNA"/>
</dbReference>
<keyword evidence="1" id="KW-0813">Transport</keyword>
<dbReference type="Pfam" id="PF00005">
    <property type="entry name" value="ABC_tran"/>
    <property type="match status" value="1"/>
</dbReference>
<dbReference type="SMART" id="SM00382">
    <property type="entry name" value="AAA"/>
    <property type="match status" value="1"/>
</dbReference>
<dbReference type="PANTHER" id="PTHR42939">
    <property type="entry name" value="ABC TRANSPORTER ATP-BINDING PROTEIN ALBC-RELATED"/>
    <property type="match status" value="1"/>
</dbReference>